<comment type="caution">
    <text evidence="2">The sequence shown here is derived from an EMBL/GenBank/DDBJ whole genome shotgun (WGS) entry which is preliminary data.</text>
</comment>
<dbReference type="AlphaFoldDB" id="A0A072P3C1"/>
<evidence type="ECO:0000313" key="2">
    <source>
        <dbReference type="EMBL" id="KEF54311.1"/>
    </source>
</evidence>
<dbReference type="VEuPathDB" id="FungiDB:A1O9_09477"/>
<evidence type="ECO:0008006" key="4">
    <source>
        <dbReference type="Google" id="ProtNLM"/>
    </source>
</evidence>
<proteinExistence type="predicted"/>
<dbReference type="Proteomes" id="UP000027920">
    <property type="component" value="Unassembled WGS sequence"/>
</dbReference>
<feature type="compositionally biased region" description="Basic and acidic residues" evidence="1">
    <location>
        <begin position="194"/>
        <end position="203"/>
    </location>
</feature>
<feature type="region of interest" description="Disordered" evidence="1">
    <location>
        <begin position="179"/>
        <end position="205"/>
    </location>
</feature>
<keyword evidence="3" id="KW-1185">Reference proteome</keyword>
<sequence length="450" mass="50194">MAELALAIAGIALTWKNILDFGKVIMDLLADDDWERRGLCGTFHKFELQRKEFILQVIFRLHDSRVRAFKILRERYALSGVDDEEYQGPDLSRKAKGFARMIDKAKSVSRKTKDKGMWLSHDQRAVKELIDDADEQYRHLKELTFESIPFILNVIGSQGKNHDVQENLAVLQTRAKQENQKELAHLRKTSSPRGGEESSESDRATAVGYATQSIASCNQAERVRELVNEGYALFVDTRIIEGVHDWWLDEGSGSLVLETPYSVGDNTSAVACAAVYYLASCHKIIYVLDLDDKKPSSVQLAEMVGTVTMMLTYLAGESIDARDLPLLDGITGSMTADHGDLQLAVGAFEKLIGQFLAGTDQRFLIIIDGLDDLVDRNTDEPVLAAIRSLLQSLARICGRRAAKQPVVKILLGCKGAATVISEYVSDTEILTVMDRPQRKENVMEGLAERW</sequence>
<reference evidence="2 3" key="1">
    <citation type="submission" date="2013-03" db="EMBL/GenBank/DDBJ databases">
        <title>The Genome Sequence of Exophiala aquamarina CBS 119918.</title>
        <authorList>
            <consortium name="The Broad Institute Genomics Platform"/>
            <person name="Cuomo C."/>
            <person name="de Hoog S."/>
            <person name="Gorbushina A."/>
            <person name="Walker B."/>
            <person name="Young S.K."/>
            <person name="Zeng Q."/>
            <person name="Gargeya S."/>
            <person name="Fitzgerald M."/>
            <person name="Haas B."/>
            <person name="Abouelleil A."/>
            <person name="Allen A.W."/>
            <person name="Alvarado L."/>
            <person name="Arachchi H.M."/>
            <person name="Berlin A.M."/>
            <person name="Chapman S.B."/>
            <person name="Gainer-Dewar J."/>
            <person name="Goldberg J."/>
            <person name="Griggs A."/>
            <person name="Gujja S."/>
            <person name="Hansen M."/>
            <person name="Howarth C."/>
            <person name="Imamovic A."/>
            <person name="Ireland A."/>
            <person name="Larimer J."/>
            <person name="McCowan C."/>
            <person name="Murphy C."/>
            <person name="Pearson M."/>
            <person name="Poon T.W."/>
            <person name="Priest M."/>
            <person name="Roberts A."/>
            <person name="Saif S."/>
            <person name="Shea T."/>
            <person name="Sisk P."/>
            <person name="Sykes S."/>
            <person name="Wortman J."/>
            <person name="Nusbaum C."/>
            <person name="Birren B."/>
        </authorList>
    </citation>
    <scope>NUCLEOTIDE SEQUENCE [LARGE SCALE GENOMIC DNA]</scope>
    <source>
        <strain evidence="2 3">CBS 119918</strain>
    </source>
</reference>
<organism evidence="2 3">
    <name type="scientific">Exophiala aquamarina CBS 119918</name>
    <dbReference type="NCBI Taxonomy" id="1182545"/>
    <lineage>
        <taxon>Eukaryota</taxon>
        <taxon>Fungi</taxon>
        <taxon>Dikarya</taxon>
        <taxon>Ascomycota</taxon>
        <taxon>Pezizomycotina</taxon>
        <taxon>Eurotiomycetes</taxon>
        <taxon>Chaetothyriomycetidae</taxon>
        <taxon>Chaetothyriales</taxon>
        <taxon>Herpotrichiellaceae</taxon>
        <taxon>Exophiala</taxon>
    </lineage>
</organism>
<dbReference type="EMBL" id="AMGV01000010">
    <property type="protein sequence ID" value="KEF54311.1"/>
    <property type="molecule type" value="Genomic_DNA"/>
</dbReference>
<name>A0A072P3C1_9EURO</name>
<dbReference type="OrthoDB" id="5220961at2759"/>
<gene>
    <name evidence="2" type="ORF">A1O9_09477</name>
</gene>
<protein>
    <recommendedName>
        <fullName evidence="4">Prion-inhibition and propagation HeLo domain-containing protein</fullName>
    </recommendedName>
</protein>
<evidence type="ECO:0000313" key="3">
    <source>
        <dbReference type="Proteomes" id="UP000027920"/>
    </source>
</evidence>
<dbReference type="HOGENOM" id="CLU_608355_0_0_1"/>
<accession>A0A072P3C1</accession>
<dbReference type="GeneID" id="25284386"/>
<dbReference type="RefSeq" id="XP_013256901.1">
    <property type="nucleotide sequence ID" value="XM_013401447.1"/>
</dbReference>
<evidence type="ECO:0000256" key="1">
    <source>
        <dbReference type="SAM" id="MobiDB-lite"/>
    </source>
</evidence>